<dbReference type="Proteomes" id="UP000694843">
    <property type="component" value="Unplaced"/>
</dbReference>
<dbReference type="SUPFAM" id="SSF55797">
    <property type="entry name" value="PR-1-like"/>
    <property type="match status" value="2"/>
</dbReference>
<name>A0A8B7PEF9_HYAAZ</name>
<protein>
    <submittedName>
        <fullName evidence="4">Uncharacterized protein LOC108679773 isoform X3</fullName>
    </submittedName>
</protein>
<evidence type="ECO:0000313" key="4">
    <source>
        <dbReference type="RefSeq" id="XP_018023987.1"/>
    </source>
</evidence>
<accession>A0A8B7PEF9</accession>
<feature type="region of interest" description="Disordered" evidence="1">
    <location>
        <begin position="439"/>
        <end position="559"/>
    </location>
</feature>
<evidence type="ECO:0000256" key="1">
    <source>
        <dbReference type="SAM" id="MobiDB-lite"/>
    </source>
</evidence>
<feature type="domain" description="SCP" evidence="2">
    <location>
        <begin position="738"/>
        <end position="874"/>
    </location>
</feature>
<reference evidence="4" key="1">
    <citation type="submission" date="2025-08" db="UniProtKB">
        <authorList>
            <consortium name="RefSeq"/>
        </authorList>
    </citation>
    <scope>IDENTIFICATION</scope>
    <source>
        <tissue evidence="4">Whole organism</tissue>
    </source>
</reference>
<feature type="compositionally biased region" description="Low complexity" evidence="1">
    <location>
        <begin position="509"/>
        <end position="519"/>
    </location>
</feature>
<dbReference type="AlphaFoldDB" id="A0A8B7PEF9"/>
<dbReference type="PROSITE" id="PS01009">
    <property type="entry name" value="CRISP_1"/>
    <property type="match status" value="2"/>
</dbReference>
<feature type="compositionally biased region" description="Polar residues" evidence="1">
    <location>
        <begin position="179"/>
        <end position="192"/>
    </location>
</feature>
<dbReference type="InterPro" id="IPR014044">
    <property type="entry name" value="CAP_dom"/>
</dbReference>
<organism evidence="3 4">
    <name type="scientific">Hyalella azteca</name>
    <name type="common">Amphipod</name>
    <dbReference type="NCBI Taxonomy" id="294128"/>
    <lineage>
        <taxon>Eukaryota</taxon>
        <taxon>Metazoa</taxon>
        <taxon>Ecdysozoa</taxon>
        <taxon>Arthropoda</taxon>
        <taxon>Crustacea</taxon>
        <taxon>Multicrustacea</taxon>
        <taxon>Malacostraca</taxon>
        <taxon>Eumalacostraca</taxon>
        <taxon>Peracarida</taxon>
        <taxon>Amphipoda</taxon>
        <taxon>Senticaudata</taxon>
        <taxon>Talitrida</taxon>
        <taxon>Talitroidea</taxon>
        <taxon>Hyalellidae</taxon>
        <taxon>Hyalella</taxon>
    </lineage>
</organism>
<dbReference type="InterPro" id="IPR001283">
    <property type="entry name" value="CRISP-related"/>
</dbReference>
<dbReference type="GO" id="GO:0005576">
    <property type="term" value="C:extracellular region"/>
    <property type="evidence" value="ECO:0007669"/>
    <property type="project" value="InterPro"/>
</dbReference>
<dbReference type="PROSITE" id="PS01010">
    <property type="entry name" value="CRISP_2"/>
    <property type="match status" value="1"/>
</dbReference>
<evidence type="ECO:0000259" key="2">
    <source>
        <dbReference type="SMART" id="SM00198"/>
    </source>
</evidence>
<dbReference type="Pfam" id="PF00188">
    <property type="entry name" value="CAP"/>
    <property type="match status" value="2"/>
</dbReference>
<feature type="region of interest" description="Disordered" evidence="1">
    <location>
        <begin position="320"/>
        <end position="351"/>
    </location>
</feature>
<dbReference type="RefSeq" id="XP_018023987.1">
    <property type="nucleotide sequence ID" value="XM_018168498.2"/>
</dbReference>
<dbReference type="GeneID" id="108679773"/>
<dbReference type="CDD" id="cd05382">
    <property type="entry name" value="CAP_GAPR1-like"/>
    <property type="match status" value="2"/>
</dbReference>
<keyword evidence="3" id="KW-1185">Reference proteome</keyword>
<feature type="compositionally biased region" description="Polar residues" evidence="1">
    <location>
        <begin position="218"/>
        <end position="242"/>
    </location>
</feature>
<dbReference type="Gene3D" id="3.40.33.10">
    <property type="entry name" value="CAP"/>
    <property type="match status" value="2"/>
</dbReference>
<dbReference type="OrthoDB" id="337038at2759"/>
<evidence type="ECO:0000313" key="3">
    <source>
        <dbReference type="Proteomes" id="UP000694843"/>
    </source>
</evidence>
<dbReference type="FunFam" id="3.40.33.10:FF:000002">
    <property type="entry name" value="Golgi-associated plant pathogenesis-related protein 1"/>
    <property type="match status" value="1"/>
</dbReference>
<dbReference type="PANTHER" id="PTHR10334">
    <property type="entry name" value="CYSTEINE-RICH SECRETORY PROTEIN-RELATED"/>
    <property type="match status" value="1"/>
</dbReference>
<dbReference type="SMART" id="SM00198">
    <property type="entry name" value="SCP"/>
    <property type="match status" value="2"/>
</dbReference>
<feature type="domain" description="SCP" evidence="2">
    <location>
        <begin position="557"/>
        <end position="697"/>
    </location>
</feature>
<feature type="compositionally biased region" description="Basic and acidic residues" evidence="1">
    <location>
        <begin position="475"/>
        <end position="487"/>
    </location>
</feature>
<dbReference type="InterPro" id="IPR034113">
    <property type="entry name" value="SCP_GAPR1-like"/>
</dbReference>
<dbReference type="InterPro" id="IPR035940">
    <property type="entry name" value="CAP_sf"/>
</dbReference>
<sequence length="885" mass="97740">MMADGLIEPTLFSPLTADRGYAGHLITDQERCLTCAKKNYGLDFPSKSAGKSRLLNNRHPHKDILDHVQEKESLVQRFARKSGLLRSFFPDIKDSGDSLVGSPLASASLVRKPIASTLASPLLTKDSKKHHHHHIHVHTHHHYPNGQTKSRVATILDDASAPQTRSGARVAVTPRAGLRSQTPKSVLQQRKSVVNPPGTAKPLPRISTSDSRRPTPLRKSTYTVVSQPRKVSTQGLKSTKPVTSGKRKHSNGGRKITPPKRIMTTSKVKNRIIPPKKISNTSNPVTSTNLPSQNLKVSNSIAIQTTSSLLPIPALIAMTPQPNKKATASSRKSSSKTRPSTTKSAGKAKTLPVQNFVVHSPVPPEITLEEKIQDSRERKGFPYTDLNQDPPTVTGFPNQHDDVHIYIAPHTPMVTRTYEDVALDKPRRKWFEDPHAIRSKTAPSSPIMRRQPSRMGKTTTTTETRTFQKGGKWYQETKETTVVEHKTGTNTSTKVTTKELPGPPKDHASSSSSRSPSPVRSKKASATDCGSKGLLSKLKTKVQDASSSDDEEERDEKLSKQTLVQINKKRTLHGVKALKLSPELNKEAKKWAEQLAKKDAMAHKNDEKFGENIYKLSSNVAITWERICAATPVDNWYDEIKVHKFGQEPQGGKLDSGHFTQLVWKDTKEFGFGTASSKSGLSVYFVAFFSPKGNWMGEFAQQVPPVGGFPKDSLLSNVTSKLQSAVLSSSSSDDEEEDFAEAVLKAHNKYRLKHGVAPLTISKKLNKVAEDWAKTIAKKDRMEHRPNNDYGENIYSKWNSVPNHTISGAEPVDSWYSEIKDHVFGKEPRSMVSGHFTQVVWADSRELGVGMARNKSSGKLYVVCNYNPPGNMVGSYAIKVPAPKS</sequence>
<gene>
    <name evidence="4" type="primary">LOC108679773</name>
</gene>
<dbReference type="InterPro" id="IPR018244">
    <property type="entry name" value="Allrgn_V5/Tpx1_CS"/>
</dbReference>
<feature type="compositionally biased region" description="Low complexity" evidence="1">
    <location>
        <begin position="324"/>
        <end position="345"/>
    </location>
</feature>
<dbReference type="FunFam" id="3.40.33.10:FF:000010">
    <property type="entry name" value="Predicted protein"/>
    <property type="match status" value="1"/>
</dbReference>
<feature type="region of interest" description="Disordered" evidence="1">
    <location>
        <begin position="160"/>
        <end position="259"/>
    </location>
</feature>
<proteinExistence type="predicted"/>
<dbReference type="PRINTS" id="PR00837">
    <property type="entry name" value="V5TPXLIKE"/>
</dbReference>